<protein>
    <submittedName>
        <fullName evidence="1">Shock protein B</fullName>
    </submittedName>
</protein>
<accession>A0A8S5NH91</accession>
<name>A0A8S5NH91_9CAUD</name>
<sequence length="152" mass="17341">MNYPYGNMNNYQQYPQFGVGYNPPVPDQLSQLRMQNAFNQMNQPVQQQPTNPDERIWVQGEGAAQAYLVAPNGFVRLWDSTAPVFYEKRADQTGKPYMEVFEYTRKGAQTPNPESKRTDADNVIEKQLKSLEERVGVLEKRGAMTNDAADSE</sequence>
<organism evidence="1">
    <name type="scientific">Myoviridae sp. ct0wg9</name>
    <dbReference type="NCBI Taxonomy" id="2826600"/>
    <lineage>
        <taxon>Viruses</taxon>
        <taxon>Duplodnaviria</taxon>
        <taxon>Heunggongvirae</taxon>
        <taxon>Uroviricota</taxon>
        <taxon>Caudoviricetes</taxon>
    </lineage>
</organism>
<dbReference type="EMBL" id="BK015160">
    <property type="protein sequence ID" value="DAD93483.1"/>
    <property type="molecule type" value="Genomic_DNA"/>
</dbReference>
<evidence type="ECO:0000313" key="1">
    <source>
        <dbReference type="EMBL" id="DAD93483.1"/>
    </source>
</evidence>
<reference evidence="1" key="1">
    <citation type="journal article" date="2021" name="Proc. Natl. Acad. Sci. U.S.A.">
        <title>A Catalog of Tens of Thousands of Viruses from Human Metagenomes Reveals Hidden Associations with Chronic Diseases.</title>
        <authorList>
            <person name="Tisza M.J."/>
            <person name="Buck C.B."/>
        </authorList>
    </citation>
    <scope>NUCLEOTIDE SEQUENCE</scope>
    <source>
        <strain evidence="1">Ct0wg9</strain>
    </source>
</reference>
<proteinExistence type="predicted"/>